<dbReference type="PANTHER" id="PTHR22847:SF637">
    <property type="entry name" value="WD REPEAT DOMAIN 5B"/>
    <property type="match status" value="1"/>
</dbReference>
<dbReference type="AlphaFoldDB" id="A0A3D8RYT5"/>
<evidence type="ECO:0000256" key="2">
    <source>
        <dbReference type="ARBA" id="ARBA00022737"/>
    </source>
</evidence>
<dbReference type="Pfam" id="PF00400">
    <property type="entry name" value="WD40"/>
    <property type="match status" value="5"/>
</dbReference>
<dbReference type="PROSITE" id="PS50082">
    <property type="entry name" value="WD_REPEATS_2"/>
    <property type="match status" value="1"/>
</dbReference>
<feature type="repeat" description="WD" evidence="6">
    <location>
        <begin position="336"/>
        <end position="377"/>
    </location>
</feature>
<comment type="function">
    <text evidence="5">Involved in mitochondrial fission. Acts as an adapter protein required to form mitochondrial fission complexes. Formation of these complexes is required to promote constriction and fission of the mitochondrial compartment at a late step in mitochondrial division.</text>
</comment>
<proteinExistence type="inferred from homology"/>
<comment type="caution">
    <text evidence="7">The sequence shown here is derived from an EMBL/GenBank/DDBJ whole genome shotgun (WGS) entry which is preliminary data.</text>
</comment>
<dbReference type="InterPro" id="IPR036322">
    <property type="entry name" value="WD40_repeat_dom_sf"/>
</dbReference>
<name>A0A3D8RYT5_9EURO</name>
<dbReference type="CDD" id="cd00200">
    <property type="entry name" value="WD40"/>
    <property type="match status" value="1"/>
</dbReference>
<gene>
    <name evidence="7" type="ORF">DSM5745_06061</name>
</gene>
<evidence type="ECO:0000256" key="4">
    <source>
        <dbReference type="ARBA" id="ARBA00039789"/>
    </source>
</evidence>
<comment type="similarity">
    <text evidence="3">Belongs to the WD repeat MDV1/CAF4 family.</text>
</comment>
<dbReference type="PROSITE" id="PS50294">
    <property type="entry name" value="WD_REPEATS_REGION"/>
    <property type="match status" value="1"/>
</dbReference>
<keyword evidence="8" id="KW-1185">Reference proteome</keyword>
<evidence type="ECO:0000256" key="1">
    <source>
        <dbReference type="ARBA" id="ARBA00022574"/>
    </source>
</evidence>
<dbReference type="STRING" id="1810919.A0A3D8RYT5"/>
<dbReference type="InterPro" id="IPR001680">
    <property type="entry name" value="WD40_rpt"/>
</dbReference>
<dbReference type="GeneID" id="38116431"/>
<accession>A0A3D8RYT5</accession>
<dbReference type="GO" id="GO:1990234">
    <property type="term" value="C:transferase complex"/>
    <property type="evidence" value="ECO:0007669"/>
    <property type="project" value="UniProtKB-ARBA"/>
</dbReference>
<reference evidence="7 8" key="1">
    <citation type="journal article" date="2018" name="IMA Fungus">
        <title>IMA Genome-F 9: Draft genome sequence of Annulohypoxylon stygium, Aspergillus mulundensis, Berkeleyomyces basicola (syn. Thielaviopsis basicola), Ceratocystis smalleyi, two Cercospora beticola strains, Coleophoma cylindrospora, Fusarium fracticaudum, Phialophora cf. hyalina, and Morchella septimelata.</title>
        <authorList>
            <person name="Wingfield B.D."/>
            <person name="Bills G.F."/>
            <person name="Dong Y."/>
            <person name="Huang W."/>
            <person name="Nel W.J."/>
            <person name="Swalarsk-Parry B.S."/>
            <person name="Vaghefi N."/>
            <person name="Wilken P.M."/>
            <person name="An Z."/>
            <person name="de Beer Z.W."/>
            <person name="De Vos L."/>
            <person name="Chen L."/>
            <person name="Duong T.A."/>
            <person name="Gao Y."/>
            <person name="Hammerbacher A."/>
            <person name="Kikkert J.R."/>
            <person name="Li Y."/>
            <person name="Li H."/>
            <person name="Li K."/>
            <person name="Li Q."/>
            <person name="Liu X."/>
            <person name="Ma X."/>
            <person name="Naidoo K."/>
            <person name="Pethybridge S.J."/>
            <person name="Sun J."/>
            <person name="Steenkamp E.T."/>
            <person name="van der Nest M.A."/>
            <person name="van Wyk S."/>
            <person name="Wingfield M.J."/>
            <person name="Xiong C."/>
            <person name="Yue Q."/>
            <person name="Zhang X."/>
        </authorList>
    </citation>
    <scope>NUCLEOTIDE SEQUENCE [LARGE SCALE GENOMIC DNA]</scope>
    <source>
        <strain evidence="7 8">DSM 5745</strain>
    </source>
</reference>
<dbReference type="Proteomes" id="UP000256690">
    <property type="component" value="Unassembled WGS sequence"/>
</dbReference>
<protein>
    <recommendedName>
        <fullName evidence="4">Mitochondrial division protein 1</fullName>
    </recommendedName>
</protein>
<sequence length="717" mass="80586">MSVPLFIFAATICRLFEDPYLDPIESLADVLEYRNVESKLDGTYRPVLDRLLVRYSGTRQRQVVEDVRQILGTIIILETPLSIASLSELTGVPKSSINARLGPLHSVLDIPDDETMPIRLFHLSFRDFLLHDNTRDKTPFWIDECEANLSVTGYCLGTMHRQLKKNICGLKNYGTERMKIGSYLLHKHVRPELQYSCRYWIHHLTQSMKRHDTMNLGHVLAFLEAHFLHWVEVMGLFGLVSECLEGLSVLLMKVRTLEDSQIFEFLQDAKRFIFRILQIADYAPLQIYAFGLVFAPSEAIIRKRFVDQCPEYPDWVTQFPRVSKTWGPELQLLVRNSSESNSVSHIAMSSDGRVLATGSSDGTIRMWDPTSGALRHSFSCQLYLNYLAFLPKSQLVASGSWRDQTINFWNATTGTLLRTIRISGPPVSSAVFSPDGLITAGHVDGSITLCDPDNGTVRYTFRCRPNPVVSMAFSPDGHLLAAGSNSTTDSPYGAAVTVLDVTNGTIKYMHGPPECDSNSNGRRNTVSTVAFCPRGRLLGATFTDSNAIRVWDSNDGIVKYTFRGNYPVGLAFSTDGRMLAYSCDKDIKVWNTSGLEPEQTLQSHTSVEALAFSPDSQLLMSGSYHGATIWDPAVKEHYSRERKTHNTWAFSADGRMLATATRTVIEPWTRTSVKSLKAKIYSRTCIRLWNAENGMLEQTLEDDADLGHMHRVIEVYC</sequence>
<keyword evidence="2" id="KW-0677">Repeat</keyword>
<evidence type="ECO:0000256" key="3">
    <source>
        <dbReference type="ARBA" id="ARBA00038415"/>
    </source>
</evidence>
<dbReference type="InterPro" id="IPR015943">
    <property type="entry name" value="WD40/YVTN_repeat-like_dom_sf"/>
</dbReference>
<evidence type="ECO:0000313" key="8">
    <source>
        <dbReference type="Proteomes" id="UP000256690"/>
    </source>
</evidence>
<dbReference type="GO" id="GO:0005634">
    <property type="term" value="C:nucleus"/>
    <property type="evidence" value="ECO:0007669"/>
    <property type="project" value="TreeGrafter"/>
</dbReference>
<dbReference type="PANTHER" id="PTHR22847">
    <property type="entry name" value="WD40 REPEAT PROTEIN"/>
    <property type="match status" value="1"/>
</dbReference>
<dbReference type="SMART" id="SM00320">
    <property type="entry name" value="WD40"/>
    <property type="match status" value="7"/>
</dbReference>
<keyword evidence="1 6" id="KW-0853">WD repeat</keyword>
<dbReference type="OrthoDB" id="674604at2759"/>
<evidence type="ECO:0000313" key="7">
    <source>
        <dbReference type="EMBL" id="RDW79209.1"/>
    </source>
</evidence>
<organism evidence="7 8">
    <name type="scientific">Aspergillus mulundensis</name>
    <dbReference type="NCBI Taxonomy" id="1810919"/>
    <lineage>
        <taxon>Eukaryota</taxon>
        <taxon>Fungi</taxon>
        <taxon>Dikarya</taxon>
        <taxon>Ascomycota</taxon>
        <taxon>Pezizomycotina</taxon>
        <taxon>Eurotiomycetes</taxon>
        <taxon>Eurotiomycetidae</taxon>
        <taxon>Eurotiales</taxon>
        <taxon>Aspergillaceae</taxon>
        <taxon>Aspergillus</taxon>
        <taxon>Aspergillus subgen. Nidulantes</taxon>
    </lineage>
</organism>
<dbReference type="EMBL" id="PVWQ01000006">
    <property type="protein sequence ID" value="RDW79209.1"/>
    <property type="molecule type" value="Genomic_DNA"/>
</dbReference>
<evidence type="ECO:0000256" key="6">
    <source>
        <dbReference type="PROSITE-ProRule" id="PRU00221"/>
    </source>
</evidence>
<evidence type="ECO:0000256" key="5">
    <source>
        <dbReference type="ARBA" id="ARBA00043913"/>
    </source>
</evidence>
<dbReference type="SUPFAM" id="SSF50978">
    <property type="entry name" value="WD40 repeat-like"/>
    <property type="match status" value="1"/>
</dbReference>
<dbReference type="RefSeq" id="XP_026603909.1">
    <property type="nucleotide sequence ID" value="XM_026748077.1"/>
</dbReference>
<dbReference type="Gene3D" id="2.130.10.10">
    <property type="entry name" value="YVTN repeat-like/Quinoprotein amine dehydrogenase"/>
    <property type="match status" value="2"/>
</dbReference>